<sequence length="243" mass="26145">MKHSLIYTAIITVIVGLTGCGGSDSDDTSQNTEQGSNNTNNGSNLELTEAQRQKILDVSKETTPISLKEALLLGVVDTLIYGGDQVLEAEKECSSGNYTKTGDVVNFDNCTGLFEVGAGLNQYKSVTIISGKVIVKEGSYDYQDIVLLDTESGEKQKVTGKFNISGNDTNTIVTIDKLSVLGTEKINNAFADVNYTLENYKLNYDKKSGSELSLSTSGTLTATNSSVGDYKINFETPQPLFVQ</sequence>
<feature type="region of interest" description="Disordered" evidence="1">
    <location>
        <begin position="24"/>
        <end position="44"/>
    </location>
</feature>
<evidence type="ECO:0000313" key="3">
    <source>
        <dbReference type="Proteomes" id="UP000269001"/>
    </source>
</evidence>
<dbReference type="PROSITE" id="PS51257">
    <property type="entry name" value="PROKAR_LIPOPROTEIN"/>
    <property type="match status" value="1"/>
</dbReference>
<name>A0A3A8EA71_9GAMM</name>
<proteinExistence type="predicted"/>
<protein>
    <recommendedName>
        <fullName evidence="4">Lipoprotein</fullName>
    </recommendedName>
</protein>
<feature type="non-terminal residue" evidence="2">
    <location>
        <position position="243"/>
    </location>
</feature>
<reference evidence="2 3" key="1">
    <citation type="submission" date="2018-09" db="EMBL/GenBank/DDBJ databases">
        <title>The draft genome of Acinetobacter spp. strains.</title>
        <authorList>
            <person name="Qin J."/>
            <person name="Feng Y."/>
            <person name="Zong Z."/>
        </authorList>
    </citation>
    <scope>NUCLEOTIDE SEQUENCE [LARGE SCALE GENOMIC DNA]</scope>
    <source>
        <strain evidence="2 3">WCHAc060096</strain>
    </source>
</reference>
<dbReference type="EMBL" id="RAXU01000024">
    <property type="protein sequence ID" value="RKG31038.1"/>
    <property type="molecule type" value="Genomic_DNA"/>
</dbReference>
<comment type="caution">
    <text evidence="2">The sequence shown here is derived from an EMBL/GenBank/DDBJ whole genome shotgun (WGS) entry which is preliminary data.</text>
</comment>
<organism evidence="2 3">
    <name type="scientific">Acinetobacter guerrae</name>
    <dbReference type="NCBI Taxonomy" id="1843371"/>
    <lineage>
        <taxon>Bacteria</taxon>
        <taxon>Pseudomonadati</taxon>
        <taxon>Pseudomonadota</taxon>
        <taxon>Gammaproteobacteria</taxon>
        <taxon>Moraxellales</taxon>
        <taxon>Moraxellaceae</taxon>
        <taxon>Acinetobacter</taxon>
    </lineage>
</organism>
<evidence type="ECO:0008006" key="4">
    <source>
        <dbReference type="Google" id="ProtNLM"/>
    </source>
</evidence>
<keyword evidence="3" id="KW-1185">Reference proteome</keyword>
<dbReference type="RefSeq" id="WP_147395597.1">
    <property type="nucleotide sequence ID" value="NZ_RAXU01000024.1"/>
</dbReference>
<dbReference type="Proteomes" id="UP000269001">
    <property type="component" value="Unassembled WGS sequence"/>
</dbReference>
<evidence type="ECO:0000313" key="2">
    <source>
        <dbReference type="EMBL" id="RKG31038.1"/>
    </source>
</evidence>
<evidence type="ECO:0000256" key="1">
    <source>
        <dbReference type="SAM" id="MobiDB-lite"/>
    </source>
</evidence>
<dbReference type="AlphaFoldDB" id="A0A3A8EA71"/>
<gene>
    <name evidence="2" type="ORF">D7V21_14870</name>
</gene>
<feature type="compositionally biased region" description="Polar residues" evidence="1">
    <location>
        <begin position="28"/>
        <end position="44"/>
    </location>
</feature>
<accession>A0A3A8EA71</accession>